<dbReference type="GO" id="GO:0000149">
    <property type="term" value="F:SNARE binding"/>
    <property type="evidence" value="ECO:0007669"/>
    <property type="project" value="TreeGrafter"/>
</dbReference>
<dbReference type="Gene3D" id="1.20.58.400">
    <property type="entry name" value="t-snare proteins"/>
    <property type="match status" value="1"/>
</dbReference>
<dbReference type="Pfam" id="PF05008">
    <property type="entry name" value="V-SNARE"/>
    <property type="match status" value="1"/>
</dbReference>
<keyword evidence="14" id="KW-1185">Reference proteome</keyword>
<evidence type="ECO:0000256" key="1">
    <source>
        <dbReference type="ARBA" id="ARBA00004211"/>
    </source>
</evidence>
<evidence type="ECO:0000256" key="9">
    <source>
        <dbReference type="SAM" id="Coils"/>
    </source>
</evidence>
<name>A0A9W8NZ64_9AGAR</name>
<evidence type="ECO:0000256" key="3">
    <source>
        <dbReference type="ARBA" id="ARBA00022448"/>
    </source>
</evidence>
<protein>
    <submittedName>
        <fullName evidence="13">Vesicle transport v-snare protein vti1</fullName>
    </submittedName>
</protein>
<dbReference type="GO" id="GO:0006891">
    <property type="term" value="P:intra-Golgi vesicle-mediated transport"/>
    <property type="evidence" value="ECO:0007669"/>
    <property type="project" value="TreeGrafter"/>
</dbReference>
<dbReference type="GO" id="GO:0031902">
    <property type="term" value="C:late endosome membrane"/>
    <property type="evidence" value="ECO:0007669"/>
    <property type="project" value="TreeGrafter"/>
</dbReference>
<comment type="similarity">
    <text evidence="2">Belongs to the VTI1 family.</text>
</comment>
<dbReference type="Gene3D" id="1.20.5.110">
    <property type="match status" value="1"/>
</dbReference>
<dbReference type="GO" id="GO:0005829">
    <property type="term" value="C:cytosol"/>
    <property type="evidence" value="ECO:0007669"/>
    <property type="project" value="GOC"/>
</dbReference>
<evidence type="ECO:0000313" key="14">
    <source>
        <dbReference type="Proteomes" id="UP001142393"/>
    </source>
</evidence>
<dbReference type="GO" id="GO:0006896">
    <property type="term" value="P:Golgi to vacuole transport"/>
    <property type="evidence" value="ECO:0007669"/>
    <property type="project" value="TreeGrafter"/>
</dbReference>
<feature type="region of interest" description="Disordered" evidence="10">
    <location>
        <begin position="102"/>
        <end position="125"/>
    </location>
</feature>
<dbReference type="PANTHER" id="PTHR21230:SF26">
    <property type="entry name" value="VESICLE TRANSPORT THROUGH INTERACTION WITH T-SNARES HOMOLOG 1A"/>
    <property type="match status" value="1"/>
</dbReference>
<dbReference type="AlphaFoldDB" id="A0A9W8NZ64"/>
<keyword evidence="5" id="KW-0653">Protein transport</keyword>
<dbReference type="SMART" id="SM00397">
    <property type="entry name" value="t_SNARE"/>
    <property type="match status" value="1"/>
</dbReference>
<evidence type="ECO:0000256" key="2">
    <source>
        <dbReference type="ARBA" id="ARBA00006108"/>
    </source>
</evidence>
<dbReference type="PANTHER" id="PTHR21230">
    <property type="entry name" value="VESICLE TRANSPORT V-SNARE PROTEIN VTI1-RELATED"/>
    <property type="match status" value="1"/>
</dbReference>
<keyword evidence="7 9" id="KW-0175">Coiled coil</keyword>
<feature type="transmembrane region" description="Helical" evidence="11">
    <location>
        <begin position="209"/>
        <end position="228"/>
    </location>
</feature>
<evidence type="ECO:0000256" key="11">
    <source>
        <dbReference type="SAM" id="Phobius"/>
    </source>
</evidence>
<dbReference type="InterPro" id="IPR000727">
    <property type="entry name" value="T_SNARE_dom"/>
</dbReference>
<dbReference type="GO" id="GO:0031201">
    <property type="term" value="C:SNARE complex"/>
    <property type="evidence" value="ECO:0007669"/>
    <property type="project" value="TreeGrafter"/>
</dbReference>
<dbReference type="SUPFAM" id="SSF58038">
    <property type="entry name" value="SNARE fusion complex"/>
    <property type="match status" value="1"/>
</dbReference>
<dbReference type="FunFam" id="1.20.5.110:FF:000002">
    <property type="entry name" value="Vesicle transport through interaction with t-SNAREsB"/>
    <property type="match status" value="1"/>
</dbReference>
<sequence>STPASLFEAYHSDYQQLIESVRAKLEKDTREQQGGILVELVNAEQRKATLRRVEIELDEADDIISQLEVEIQGIPASIRSQYTSHLKQAKLDLNRYKKIAKESHAQASRNYTRFDSTSMSDDPYDERANERTRLLAGYQTLEDGSRRIENSTRLALETEDLGADILRSLRVQREQIENTSHTLNQAETSIDRASGTIQKMIRQMYKQRFVIAGIILVLIIVVVLILYFKLFHHRH</sequence>
<dbReference type="CDD" id="cd15862">
    <property type="entry name" value="SNARE_Vti1"/>
    <property type="match status" value="1"/>
</dbReference>
<accession>A0A9W8NZ64</accession>
<feature type="compositionally biased region" description="Polar residues" evidence="10">
    <location>
        <begin position="105"/>
        <end position="120"/>
    </location>
</feature>
<keyword evidence="4 11" id="KW-0812">Transmembrane</keyword>
<evidence type="ECO:0000256" key="6">
    <source>
        <dbReference type="ARBA" id="ARBA00022989"/>
    </source>
</evidence>
<keyword evidence="8 11" id="KW-0472">Membrane</keyword>
<dbReference type="EMBL" id="JANVFU010000008">
    <property type="protein sequence ID" value="KAJ3743669.1"/>
    <property type="molecule type" value="Genomic_DNA"/>
</dbReference>
<reference evidence="13 14" key="1">
    <citation type="journal article" date="2023" name="Proc. Natl. Acad. Sci. U.S.A.">
        <title>A global phylogenomic analysis of the shiitake genus Lentinula.</title>
        <authorList>
            <person name="Sierra-Patev S."/>
            <person name="Min B."/>
            <person name="Naranjo-Ortiz M."/>
            <person name="Looney B."/>
            <person name="Konkel Z."/>
            <person name="Slot J.C."/>
            <person name="Sakamoto Y."/>
            <person name="Steenwyk J.L."/>
            <person name="Rokas A."/>
            <person name="Carro J."/>
            <person name="Camarero S."/>
            <person name="Ferreira P."/>
            <person name="Molpeceres G."/>
            <person name="Ruiz-Duenas F.J."/>
            <person name="Serrano A."/>
            <person name="Henrissat B."/>
            <person name="Drula E."/>
            <person name="Hughes K.W."/>
            <person name="Mata J.L."/>
            <person name="Ishikawa N.K."/>
            <person name="Vargas-Isla R."/>
            <person name="Ushijima S."/>
            <person name="Smith C.A."/>
            <person name="Donoghue J."/>
            <person name="Ahrendt S."/>
            <person name="Andreopoulos W."/>
            <person name="He G."/>
            <person name="LaButti K."/>
            <person name="Lipzen A."/>
            <person name="Ng V."/>
            <person name="Riley R."/>
            <person name="Sandor L."/>
            <person name="Barry K."/>
            <person name="Martinez A.T."/>
            <person name="Xiao Y."/>
            <person name="Gibbons J.G."/>
            <person name="Terashima K."/>
            <person name="Grigoriev I.V."/>
            <person name="Hibbett D."/>
        </authorList>
    </citation>
    <scope>NUCLEOTIDE SEQUENCE [LARGE SCALE GENOMIC DNA]</scope>
    <source>
        <strain evidence="13 14">TFB7810</strain>
    </source>
</reference>
<dbReference type="Pfam" id="PF12352">
    <property type="entry name" value="V-SNARE_C"/>
    <property type="match status" value="1"/>
</dbReference>
<comment type="caution">
    <text evidence="13">The sequence shown here is derived from an EMBL/GenBank/DDBJ whole genome shotgun (WGS) entry which is preliminary data.</text>
</comment>
<organism evidence="13 14">
    <name type="scientific">Lentinula detonsa</name>
    <dbReference type="NCBI Taxonomy" id="2804962"/>
    <lineage>
        <taxon>Eukaryota</taxon>
        <taxon>Fungi</taxon>
        <taxon>Dikarya</taxon>
        <taxon>Basidiomycota</taxon>
        <taxon>Agaricomycotina</taxon>
        <taxon>Agaricomycetes</taxon>
        <taxon>Agaricomycetidae</taxon>
        <taxon>Agaricales</taxon>
        <taxon>Marasmiineae</taxon>
        <taxon>Omphalotaceae</taxon>
        <taxon>Lentinula</taxon>
    </lineage>
</organism>
<dbReference type="PROSITE" id="PS50192">
    <property type="entry name" value="T_SNARE"/>
    <property type="match status" value="1"/>
</dbReference>
<dbReference type="GO" id="GO:0016236">
    <property type="term" value="P:macroautophagy"/>
    <property type="evidence" value="ECO:0007669"/>
    <property type="project" value="TreeGrafter"/>
</dbReference>
<comment type="subcellular location">
    <subcellularLocation>
        <location evidence="1">Membrane</location>
        <topology evidence="1">Single-pass type IV membrane protein</topology>
    </subcellularLocation>
</comment>
<dbReference type="InterPro" id="IPR038407">
    <property type="entry name" value="v-SNARE_N_sf"/>
</dbReference>
<evidence type="ECO:0000313" key="13">
    <source>
        <dbReference type="EMBL" id="KAJ3743669.1"/>
    </source>
</evidence>
<evidence type="ECO:0000256" key="10">
    <source>
        <dbReference type="SAM" id="MobiDB-lite"/>
    </source>
</evidence>
<dbReference type="InterPro" id="IPR007705">
    <property type="entry name" value="Vesicle_trsprt_v-SNARE_N"/>
</dbReference>
<keyword evidence="3" id="KW-0813">Transport</keyword>
<dbReference type="InterPro" id="IPR010989">
    <property type="entry name" value="SNARE"/>
</dbReference>
<dbReference type="GO" id="GO:0012507">
    <property type="term" value="C:ER to Golgi transport vesicle membrane"/>
    <property type="evidence" value="ECO:0007669"/>
    <property type="project" value="TreeGrafter"/>
</dbReference>
<evidence type="ECO:0000256" key="4">
    <source>
        <dbReference type="ARBA" id="ARBA00022692"/>
    </source>
</evidence>
<evidence type="ECO:0000256" key="8">
    <source>
        <dbReference type="ARBA" id="ARBA00023136"/>
    </source>
</evidence>
<evidence type="ECO:0000256" key="7">
    <source>
        <dbReference type="ARBA" id="ARBA00023054"/>
    </source>
</evidence>
<dbReference type="GO" id="GO:0006886">
    <property type="term" value="P:intracellular protein transport"/>
    <property type="evidence" value="ECO:0007669"/>
    <property type="project" value="InterPro"/>
</dbReference>
<evidence type="ECO:0000256" key="5">
    <source>
        <dbReference type="ARBA" id="ARBA00022927"/>
    </source>
</evidence>
<proteinExistence type="inferred from homology"/>
<feature type="coiled-coil region" evidence="9">
    <location>
        <begin position="166"/>
        <end position="203"/>
    </location>
</feature>
<dbReference type="GO" id="GO:0005794">
    <property type="term" value="C:Golgi apparatus"/>
    <property type="evidence" value="ECO:0007669"/>
    <property type="project" value="TreeGrafter"/>
</dbReference>
<dbReference type="GO" id="GO:0042147">
    <property type="term" value="P:retrograde transport, endosome to Golgi"/>
    <property type="evidence" value="ECO:0007669"/>
    <property type="project" value="TreeGrafter"/>
</dbReference>
<keyword evidence="6 11" id="KW-1133">Transmembrane helix</keyword>
<dbReference type="GO" id="GO:0005789">
    <property type="term" value="C:endoplasmic reticulum membrane"/>
    <property type="evidence" value="ECO:0007669"/>
    <property type="project" value="TreeGrafter"/>
</dbReference>
<dbReference type="GO" id="GO:0005484">
    <property type="term" value="F:SNAP receptor activity"/>
    <property type="evidence" value="ECO:0007669"/>
    <property type="project" value="TreeGrafter"/>
</dbReference>
<evidence type="ECO:0000259" key="12">
    <source>
        <dbReference type="PROSITE" id="PS50192"/>
    </source>
</evidence>
<feature type="domain" description="T-SNARE coiled-coil homology" evidence="12">
    <location>
        <begin position="138"/>
        <end position="200"/>
    </location>
</feature>
<feature type="non-terminal residue" evidence="13">
    <location>
        <position position="1"/>
    </location>
</feature>
<dbReference type="SUPFAM" id="SSF47661">
    <property type="entry name" value="t-snare proteins"/>
    <property type="match status" value="1"/>
</dbReference>
<dbReference type="Proteomes" id="UP001142393">
    <property type="component" value="Unassembled WGS sequence"/>
</dbReference>
<gene>
    <name evidence="13" type="ORF">DFH05DRAFT_1619357</name>
</gene>
<dbReference type="GO" id="GO:0048280">
    <property type="term" value="P:vesicle fusion with Golgi apparatus"/>
    <property type="evidence" value="ECO:0007669"/>
    <property type="project" value="TreeGrafter"/>
</dbReference>